<keyword evidence="5" id="KW-1185">Reference proteome</keyword>
<dbReference type="EMBL" id="RWGY01000002">
    <property type="protein sequence ID" value="TVU49086.1"/>
    <property type="molecule type" value="Genomic_DNA"/>
</dbReference>
<feature type="region of interest" description="SAW" evidence="3">
    <location>
        <begin position="390"/>
        <end position="456"/>
    </location>
</feature>
<evidence type="ECO:0000313" key="5">
    <source>
        <dbReference type="Proteomes" id="UP000324897"/>
    </source>
</evidence>
<dbReference type="Pfam" id="PF03514">
    <property type="entry name" value="GRAS"/>
    <property type="match status" value="1"/>
</dbReference>
<name>A0A5J9WMB6_9POAL</name>
<protein>
    <submittedName>
        <fullName evidence="4">Uncharacterized protein</fullName>
    </submittedName>
</protein>
<dbReference type="InterPro" id="IPR005202">
    <property type="entry name" value="TF_GRAS"/>
</dbReference>
<accession>A0A5J9WMB6</accession>
<organism evidence="4 5">
    <name type="scientific">Eragrostis curvula</name>
    <name type="common">weeping love grass</name>
    <dbReference type="NCBI Taxonomy" id="38414"/>
    <lineage>
        <taxon>Eukaryota</taxon>
        <taxon>Viridiplantae</taxon>
        <taxon>Streptophyta</taxon>
        <taxon>Embryophyta</taxon>
        <taxon>Tracheophyta</taxon>
        <taxon>Spermatophyta</taxon>
        <taxon>Magnoliopsida</taxon>
        <taxon>Liliopsida</taxon>
        <taxon>Poales</taxon>
        <taxon>Poaceae</taxon>
        <taxon>PACMAD clade</taxon>
        <taxon>Chloridoideae</taxon>
        <taxon>Eragrostideae</taxon>
        <taxon>Eragrostidinae</taxon>
        <taxon>Eragrostis</taxon>
    </lineage>
</organism>
<dbReference type="Gramene" id="TVU49086">
    <property type="protein sequence ID" value="TVU49086"/>
    <property type="gene ID" value="EJB05_00377"/>
</dbReference>
<reference evidence="4 5" key="1">
    <citation type="journal article" date="2019" name="Sci. Rep.">
        <title>A high-quality genome of Eragrostis curvula grass provides insights into Poaceae evolution and supports new strategies to enhance forage quality.</title>
        <authorList>
            <person name="Carballo J."/>
            <person name="Santos B.A.C.M."/>
            <person name="Zappacosta D."/>
            <person name="Garbus I."/>
            <person name="Selva J.P."/>
            <person name="Gallo C.A."/>
            <person name="Diaz A."/>
            <person name="Albertini E."/>
            <person name="Caccamo M."/>
            <person name="Echenique V."/>
        </authorList>
    </citation>
    <scope>NUCLEOTIDE SEQUENCE [LARGE SCALE GENOMIC DNA]</scope>
    <source>
        <strain evidence="5">cv. Victoria</strain>
        <tissue evidence="4">Leaf</tissue>
    </source>
</reference>
<feature type="region of interest" description="Leucine repeat II (LRII)" evidence="3">
    <location>
        <begin position="255"/>
        <end position="287"/>
    </location>
</feature>
<comment type="caution">
    <text evidence="4">The sequence shown here is derived from an EMBL/GenBank/DDBJ whole genome shotgun (WGS) entry which is preliminary data.</text>
</comment>
<evidence type="ECO:0000313" key="4">
    <source>
        <dbReference type="EMBL" id="TVU49086.1"/>
    </source>
</evidence>
<evidence type="ECO:0000256" key="1">
    <source>
        <dbReference type="ARBA" id="ARBA00023015"/>
    </source>
</evidence>
<comment type="caution">
    <text evidence="3">Lacks conserved residue(s) required for the propagation of feature annotation.</text>
</comment>
<proteinExistence type="inferred from homology"/>
<evidence type="ECO:0000256" key="2">
    <source>
        <dbReference type="ARBA" id="ARBA00023163"/>
    </source>
</evidence>
<dbReference type="OrthoDB" id="677896at2759"/>
<keyword evidence="2" id="KW-0804">Transcription</keyword>
<feature type="non-terminal residue" evidence="4">
    <location>
        <position position="1"/>
    </location>
</feature>
<dbReference type="PROSITE" id="PS50985">
    <property type="entry name" value="GRAS"/>
    <property type="match status" value="1"/>
</dbReference>
<sequence length="456" mass="48257">MSGTGCEKIPYLTRGSGARVSVTPQCGAIRKGNPNSEWEETIQRLNSIAAAPSYGIPAAATLNHNNARTTRSSSNWYSSTASSSASCPPPAAKLPLALLSQAVVDIADGNIETAAAQLAGVKRVSNQRGDPDQRLLAMMVTALSSRIAPTAFATATQHLSELCGPEQRNGIQLLHEKSPVFSLALHAANVAIVGAVGDHRAIHLVDFDVSALQHAALIQYLADRRVPGTCSLKVTAVTDPTSPFTQHSLTATLPAVGERLKKLAERAGVEYHFELVSAEELDASKLGCEAGEALAVNLAFALSRVPDESVSVANPRDRLLRQVRALSPEVVTLVEQELDTNTTPLVTRFMEACVHYGAILDSLEATLGQDSAERAMAEAALAKKAANTLGREASDRLERCEVLASGAPGSAWRDSGRWGSARALLTRSLTASARRRQGLPSRRRTACCGSGGWGAW</sequence>
<comment type="similarity">
    <text evidence="3">Belongs to the GRAS family.</text>
</comment>
<keyword evidence="1" id="KW-0805">Transcription regulation</keyword>
<dbReference type="AlphaFoldDB" id="A0A5J9WMB6"/>
<dbReference type="PANTHER" id="PTHR31636">
    <property type="entry name" value="OSJNBA0084A10.13 PROTEIN-RELATED"/>
    <property type="match status" value="1"/>
</dbReference>
<gene>
    <name evidence="4" type="ORF">EJB05_00377</name>
</gene>
<evidence type="ECO:0000256" key="3">
    <source>
        <dbReference type="PROSITE-ProRule" id="PRU01191"/>
    </source>
</evidence>
<dbReference type="Proteomes" id="UP000324897">
    <property type="component" value="Chromosome 6"/>
</dbReference>